<keyword evidence="4" id="KW-1185">Reference proteome</keyword>
<feature type="transmembrane region" description="Helical" evidence="2">
    <location>
        <begin position="98"/>
        <end position="120"/>
    </location>
</feature>
<feature type="transmembrane region" description="Helical" evidence="2">
    <location>
        <begin position="183"/>
        <end position="200"/>
    </location>
</feature>
<proteinExistence type="predicted"/>
<dbReference type="RefSeq" id="XP_013892858.1">
    <property type="nucleotide sequence ID" value="XM_014037404.1"/>
</dbReference>
<feature type="transmembrane region" description="Helical" evidence="2">
    <location>
        <begin position="55"/>
        <end position="78"/>
    </location>
</feature>
<name>A0A0D2KDE9_9CHLO</name>
<dbReference type="EMBL" id="KK104488">
    <property type="protein sequence ID" value="KIY93838.1"/>
    <property type="molecule type" value="Genomic_DNA"/>
</dbReference>
<dbReference type="KEGG" id="mng:MNEG_14123"/>
<dbReference type="Proteomes" id="UP000054498">
    <property type="component" value="Unassembled WGS sequence"/>
</dbReference>
<feature type="compositionally biased region" description="Gly residues" evidence="1">
    <location>
        <begin position="215"/>
        <end position="224"/>
    </location>
</feature>
<dbReference type="AlphaFoldDB" id="A0A0D2KDE9"/>
<dbReference type="GeneID" id="25731654"/>
<feature type="compositionally biased region" description="Basic and acidic residues" evidence="1">
    <location>
        <begin position="1"/>
        <end position="22"/>
    </location>
</feature>
<keyword evidence="2" id="KW-0472">Membrane</keyword>
<sequence>METVRSESVRSEDDLESGERHAAPPHIGVSALGPVGPRQQLLRMECMSARHTRQLLGGLAVARNVTTLLMVALLVLRLKPLEDGAQYFCSESSNAVNAAFGALTAAAALLVAAAAARQVLLSLCARLVWTARRRTVVARHALQLAATFIGTCCFLAANAIALAPGPAPCGAPAARHAVHWLSFVRWSCINVFMASLLVGAHNTCILDGRPTQPSEGGGGGGGAGADERARAAGEPGGAPGGQSMEGPQRGGAPAPAGPDRKLDGHMKQRDAPLDDAMPGIQQMWRRLGFA</sequence>
<evidence type="ECO:0000256" key="1">
    <source>
        <dbReference type="SAM" id="MobiDB-lite"/>
    </source>
</evidence>
<gene>
    <name evidence="3" type="ORF">MNEG_14123</name>
</gene>
<reference evidence="3 4" key="1">
    <citation type="journal article" date="2013" name="BMC Genomics">
        <title>Reconstruction of the lipid metabolism for the microalga Monoraphidium neglectum from its genome sequence reveals characteristics suitable for biofuel production.</title>
        <authorList>
            <person name="Bogen C."/>
            <person name="Al-Dilaimi A."/>
            <person name="Albersmeier A."/>
            <person name="Wichmann J."/>
            <person name="Grundmann M."/>
            <person name="Rupp O."/>
            <person name="Lauersen K.J."/>
            <person name="Blifernez-Klassen O."/>
            <person name="Kalinowski J."/>
            <person name="Goesmann A."/>
            <person name="Mussgnug J.H."/>
            <person name="Kruse O."/>
        </authorList>
    </citation>
    <scope>NUCLEOTIDE SEQUENCE [LARGE SCALE GENOMIC DNA]</scope>
    <source>
        <strain evidence="3 4">SAG 48.87</strain>
    </source>
</reference>
<keyword evidence="2" id="KW-1133">Transmembrane helix</keyword>
<evidence type="ECO:0000256" key="2">
    <source>
        <dbReference type="SAM" id="Phobius"/>
    </source>
</evidence>
<organism evidence="3 4">
    <name type="scientific">Monoraphidium neglectum</name>
    <dbReference type="NCBI Taxonomy" id="145388"/>
    <lineage>
        <taxon>Eukaryota</taxon>
        <taxon>Viridiplantae</taxon>
        <taxon>Chlorophyta</taxon>
        <taxon>core chlorophytes</taxon>
        <taxon>Chlorophyceae</taxon>
        <taxon>CS clade</taxon>
        <taxon>Sphaeropleales</taxon>
        <taxon>Selenastraceae</taxon>
        <taxon>Monoraphidium</taxon>
    </lineage>
</organism>
<feature type="transmembrane region" description="Helical" evidence="2">
    <location>
        <begin position="141"/>
        <end position="163"/>
    </location>
</feature>
<protein>
    <submittedName>
        <fullName evidence="3">Uncharacterized protein</fullName>
    </submittedName>
</protein>
<feature type="compositionally biased region" description="Basic and acidic residues" evidence="1">
    <location>
        <begin position="258"/>
        <end position="272"/>
    </location>
</feature>
<feature type="region of interest" description="Disordered" evidence="1">
    <location>
        <begin position="1"/>
        <end position="34"/>
    </location>
</feature>
<feature type="region of interest" description="Disordered" evidence="1">
    <location>
        <begin position="209"/>
        <end position="279"/>
    </location>
</feature>
<evidence type="ECO:0000313" key="4">
    <source>
        <dbReference type="Proteomes" id="UP000054498"/>
    </source>
</evidence>
<accession>A0A0D2KDE9</accession>
<keyword evidence="2" id="KW-0812">Transmembrane</keyword>
<evidence type="ECO:0000313" key="3">
    <source>
        <dbReference type="EMBL" id="KIY93838.1"/>
    </source>
</evidence>